<comment type="caution">
    <text evidence="6">The sequence shown here is derived from an EMBL/GenBank/DDBJ whole genome shotgun (WGS) entry which is preliminary data.</text>
</comment>
<reference evidence="6 7" key="1">
    <citation type="journal article" date="2019" name="Int. J. Syst. Evol. Microbiol.">
        <title>The Global Catalogue of Microorganisms (GCM) 10K type strain sequencing project: providing services to taxonomists for standard genome sequencing and annotation.</title>
        <authorList>
            <consortium name="The Broad Institute Genomics Platform"/>
            <consortium name="The Broad Institute Genome Sequencing Center for Infectious Disease"/>
            <person name="Wu L."/>
            <person name="Ma J."/>
        </authorList>
    </citation>
    <scope>NUCLEOTIDE SEQUENCE [LARGE SCALE GENOMIC DNA]</scope>
    <source>
        <strain evidence="6 7">JCM 6833</strain>
    </source>
</reference>
<organism evidence="6 7">
    <name type="scientific">Actinomadura fulvescens</name>
    <dbReference type="NCBI Taxonomy" id="46160"/>
    <lineage>
        <taxon>Bacteria</taxon>
        <taxon>Bacillati</taxon>
        <taxon>Actinomycetota</taxon>
        <taxon>Actinomycetes</taxon>
        <taxon>Streptosporangiales</taxon>
        <taxon>Thermomonosporaceae</taxon>
        <taxon>Actinomadura</taxon>
    </lineage>
</organism>
<dbReference type="EMBL" id="BAAATD010000018">
    <property type="protein sequence ID" value="GAA2634653.1"/>
    <property type="molecule type" value="Genomic_DNA"/>
</dbReference>
<dbReference type="InterPro" id="IPR002104">
    <property type="entry name" value="Integrase_catalytic"/>
</dbReference>
<gene>
    <name evidence="6" type="ORF">GCM10010411_86880</name>
</gene>
<evidence type="ECO:0000313" key="6">
    <source>
        <dbReference type="EMBL" id="GAA2634653.1"/>
    </source>
</evidence>
<evidence type="ECO:0000256" key="3">
    <source>
        <dbReference type="ARBA" id="ARBA00023125"/>
    </source>
</evidence>
<keyword evidence="3" id="KW-0238">DNA-binding</keyword>
<evidence type="ECO:0000259" key="5">
    <source>
        <dbReference type="PROSITE" id="PS51898"/>
    </source>
</evidence>
<dbReference type="PANTHER" id="PTHR30349:SF41">
    <property type="entry name" value="INTEGRASE_RECOMBINASE PROTEIN MJ0367-RELATED"/>
    <property type="match status" value="1"/>
</dbReference>
<dbReference type="SUPFAM" id="SSF56349">
    <property type="entry name" value="DNA breaking-rejoining enzymes"/>
    <property type="match status" value="1"/>
</dbReference>
<dbReference type="Gene3D" id="1.10.150.130">
    <property type="match status" value="1"/>
</dbReference>
<dbReference type="Pfam" id="PF00589">
    <property type="entry name" value="Phage_integrase"/>
    <property type="match status" value="1"/>
</dbReference>
<dbReference type="InterPro" id="IPR011010">
    <property type="entry name" value="DNA_brk_join_enz"/>
</dbReference>
<dbReference type="InterPro" id="IPR010998">
    <property type="entry name" value="Integrase_recombinase_N"/>
</dbReference>
<keyword evidence="4" id="KW-0233">DNA recombination</keyword>
<name>A0ABN3QTT5_9ACTN</name>
<evidence type="ECO:0000256" key="4">
    <source>
        <dbReference type="ARBA" id="ARBA00023172"/>
    </source>
</evidence>
<dbReference type="Proteomes" id="UP001501509">
    <property type="component" value="Unassembled WGS sequence"/>
</dbReference>
<evidence type="ECO:0000256" key="1">
    <source>
        <dbReference type="ARBA" id="ARBA00008857"/>
    </source>
</evidence>
<accession>A0ABN3QTT5</accession>
<dbReference type="PROSITE" id="PS51898">
    <property type="entry name" value="TYR_RECOMBINASE"/>
    <property type="match status" value="1"/>
</dbReference>
<proteinExistence type="inferred from homology"/>
<keyword evidence="7" id="KW-1185">Reference proteome</keyword>
<dbReference type="InterPro" id="IPR013762">
    <property type="entry name" value="Integrase-like_cat_sf"/>
</dbReference>
<dbReference type="Gene3D" id="1.10.443.10">
    <property type="entry name" value="Intergrase catalytic core"/>
    <property type="match status" value="1"/>
</dbReference>
<protein>
    <submittedName>
        <fullName evidence="6">Tyrosine-type recombinase/integrase</fullName>
    </submittedName>
</protein>
<comment type="similarity">
    <text evidence="1">Belongs to the 'phage' integrase family.</text>
</comment>
<keyword evidence="2" id="KW-0229">DNA integration</keyword>
<sequence>MADNWEDTTPDGISWRWKRNRKGEKVKGANGRYVKVYGWRTTVNGKEERVKPSEDLEHVRAERDRIRTSRREGTFVDRRKAKILFRDQAAKWLASKTDIDPDSSYRTYKSRLEKTINPLIGDTPMARLTPQALQDFVDALQSQGKHAATYFTLVCMVIRDAIAKDIIVRKDPKIGVIVPPKKERQPKSLSAQQFEAAEKAMAADDKLRTMFTVLAETGARVGEVLGLCEDQIDTESGEILLDRQMAKHHKTKEIYLKEPKSKAGSRRVLMSQTLALALKEWLKDNPPAAHVMRFRRRNGDEEMRAVRLLFIRYDGKPMLRDDLQPLWKKACDRAKVKITPHQLRHTMATFLIGDGVDVKTVQSVLGHSKSSITLDMYADPTDAGRQAARQSLNRRRIKAV</sequence>
<evidence type="ECO:0000256" key="2">
    <source>
        <dbReference type="ARBA" id="ARBA00022908"/>
    </source>
</evidence>
<dbReference type="RefSeq" id="WP_344548383.1">
    <property type="nucleotide sequence ID" value="NZ_BAAATD010000018.1"/>
</dbReference>
<dbReference type="Pfam" id="PF14659">
    <property type="entry name" value="Phage_int_SAM_3"/>
    <property type="match status" value="1"/>
</dbReference>
<feature type="domain" description="Tyr recombinase" evidence="5">
    <location>
        <begin position="184"/>
        <end position="391"/>
    </location>
</feature>
<dbReference type="CDD" id="cd01189">
    <property type="entry name" value="INT_ICEBs1_C_like"/>
    <property type="match status" value="1"/>
</dbReference>
<dbReference type="PANTHER" id="PTHR30349">
    <property type="entry name" value="PHAGE INTEGRASE-RELATED"/>
    <property type="match status" value="1"/>
</dbReference>
<dbReference type="InterPro" id="IPR004107">
    <property type="entry name" value="Integrase_SAM-like_N"/>
</dbReference>
<evidence type="ECO:0000313" key="7">
    <source>
        <dbReference type="Proteomes" id="UP001501509"/>
    </source>
</evidence>
<dbReference type="InterPro" id="IPR050090">
    <property type="entry name" value="Tyrosine_recombinase_XerCD"/>
</dbReference>